<accession>A0A4Z1GJ19</accession>
<evidence type="ECO:0000313" key="3">
    <source>
        <dbReference type="Proteomes" id="UP000297814"/>
    </source>
</evidence>
<evidence type="ECO:0000256" key="1">
    <source>
        <dbReference type="SAM" id="MobiDB-lite"/>
    </source>
</evidence>
<reference evidence="2 3" key="1">
    <citation type="submission" date="2017-12" db="EMBL/GenBank/DDBJ databases">
        <title>Comparative genomics of Botrytis spp.</title>
        <authorList>
            <person name="Valero-Jimenez C.A."/>
            <person name="Tapia P."/>
            <person name="Veloso J."/>
            <person name="Silva-Moreno E."/>
            <person name="Staats M."/>
            <person name="Valdes J.H."/>
            <person name="Van Kan J.A.L."/>
        </authorList>
    </citation>
    <scope>NUCLEOTIDE SEQUENCE [LARGE SCALE GENOMIC DNA]</scope>
    <source>
        <strain evidence="2 3">Bh0001</strain>
    </source>
</reference>
<dbReference type="EMBL" id="PQXK01000156">
    <property type="protein sequence ID" value="TGO35502.1"/>
    <property type="molecule type" value="Genomic_DNA"/>
</dbReference>
<keyword evidence="3" id="KW-1185">Reference proteome</keyword>
<evidence type="ECO:0000313" key="2">
    <source>
        <dbReference type="EMBL" id="TGO35502.1"/>
    </source>
</evidence>
<gene>
    <name evidence="2" type="ORF">BHYA_0156g00260</name>
</gene>
<protein>
    <submittedName>
        <fullName evidence="2">Uncharacterized protein</fullName>
    </submittedName>
</protein>
<comment type="caution">
    <text evidence="2">The sequence shown here is derived from an EMBL/GenBank/DDBJ whole genome shotgun (WGS) entry which is preliminary data.</text>
</comment>
<feature type="region of interest" description="Disordered" evidence="1">
    <location>
        <begin position="1"/>
        <end position="36"/>
    </location>
</feature>
<dbReference type="AlphaFoldDB" id="A0A4Z1GJ19"/>
<proteinExistence type="predicted"/>
<sequence>MNTQSFAATGEWGRKVQRRKHHSPEVLSLPDDNATDDRQSKIVDRIIQLEDRDFPYGDFGKASDLPWLIIAVDL</sequence>
<name>A0A4Z1GJ19_9HELO</name>
<organism evidence="2 3">
    <name type="scientific">Botrytis hyacinthi</name>
    <dbReference type="NCBI Taxonomy" id="278943"/>
    <lineage>
        <taxon>Eukaryota</taxon>
        <taxon>Fungi</taxon>
        <taxon>Dikarya</taxon>
        <taxon>Ascomycota</taxon>
        <taxon>Pezizomycotina</taxon>
        <taxon>Leotiomycetes</taxon>
        <taxon>Helotiales</taxon>
        <taxon>Sclerotiniaceae</taxon>
        <taxon>Botrytis</taxon>
    </lineage>
</organism>
<dbReference type="Proteomes" id="UP000297814">
    <property type="component" value="Unassembled WGS sequence"/>
</dbReference>